<protein>
    <submittedName>
        <fullName evidence="1">Uncharacterized protein</fullName>
    </submittedName>
</protein>
<dbReference type="HOGENOM" id="CLU_3205194_0_0_6"/>
<reference evidence="1 2" key="1">
    <citation type="submission" date="2010-01" db="EMBL/GenBank/DDBJ databases">
        <authorList>
            <person name="Muzny D."/>
            <person name="Qin X."/>
            <person name="Deng J."/>
            <person name="Jiang H."/>
            <person name="Liu Y."/>
            <person name="Qu J."/>
            <person name="Song X.-Z."/>
            <person name="Zhang L."/>
            <person name="Thornton R."/>
            <person name="Coyle M."/>
            <person name="Francisco L."/>
            <person name="Jackson L."/>
            <person name="Javaid M."/>
            <person name="Korchina V."/>
            <person name="Kovar C."/>
            <person name="Mata R."/>
            <person name="Mathew T."/>
            <person name="Ngo R."/>
            <person name="Nguyen L."/>
            <person name="Nguyen N."/>
            <person name="Okwuonu G."/>
            <person name="Ongeri F."/>
            <person name="Pham C."/>
            <person name="Simmons D."/>
            <person name="Wilczek-Boney K."/>
            <person name="Hale W."/>
            <person name="Jakkamsetti A."/>
            <person name="Pham P."/>
            <person name="Ruth R."/>
            <person name="San Lucas F."/>
            <person name="Warren J."/>
            <person name="Zhang J."/>
            <person name="Zhao Z."/>
            <person name="Zhou C."/>
            <person name="Zhu D."/>
            <person name="Lee S."/>
            <person name="Bess C."/>
            <person name="Blankenburg K."/>
            <person name="Forbes L."/>
            <person name="Fu Q."/>
            <person name="Gubbala S."/>
            <person name="Hirani K."/>
            <person name="Jayaseelan J.C."/>
            <person name="Lara F."/>
            <person name="Munidasa M."/>
            <person name="Palculict T."/>
            <person name="Patil S."/>
            <person name="Pu L.-L."/>
            <person name="Saada N."/>
            <person name="Tang L."/>
            <person name="Weissenberger G."/>
            <person name="Zhu Y."/>
            <person name="Hemphill L."/>
            <person name="Shang Y."/>
            <person name="Youmans B."/>
            <person name="Ayvaz T."/>
            <person name="Ross M."/>
            <person name="Santibanez J."/>
            <person name="Aqrawi P."/>
            <person name="Gross S."/>
            <person name="Joshi V."/>
            <person name="Fowler G."/>
            <person name="Nazareth L."/>
            <person name="Reid J."/>
            <person name="Worley K."/>
            <person name="Petrosino J."/>
            <person name="Highlander S."/>
            <person name="Gibbs R."/>
        </authorList>
    </citation>
    <scope>NUCLEOTIDE SEQUENCE [LARGE SCALE GENOMIC DNA]</scope>
    <source>
        <strain evidence="1 2">DSM 4582</strain>
    </source>
</reference>
<gene>
    <name evidence="1" type="ORF">HMPREF0758_3877</name>
</gene>
<dbReference type="AlphaFoldDB" id="D4E6S7"/>
<sequence length="45" mass="4980">MIAQHSTSFAGRVIRNDIGVIGFLARVVALARELCGFFRQRFALA</sequence>
<dbReference type="Proteomes" id="UP000005723">
    <property type="component" value="Unassembled WGS sequence"/>
</dbReference>
<evidence type="ECO:0000313" key="2">
    <source>
        <dbReference type="Proteomes" id="UP000005723"/>
    </source>
</evidence>
<comment type="caution">
    <text evidence="1">The sequence shown here is derived from an EMBL/GenBank/DDBJ whole genome shotgun (WGS) entry which is preliminary data.</text>
</comment>
<proteinExistence type="predicted"/>
<dbReference type="STRING" id="667129.HMPREF0758_3877"/>
<name>D4E6S7_SEROD</name>
<organism evidence="1 2">
    <name type="scientific">Serratia odorifera DSM 4582</name>
    <dbReference type="NCBI Taxonomy" id="667129"/>
    <lineage>
        <taxon>Bacteria</taxon>
        <taxon>Pseudomonadati</taxon>
        <taxon>Pseudomonadota</taxon>
        <taxon>Gammaproteobacteria</taxon>
        <taxon>Enterobacterales</taxon>
        <taxon>Yersiniaceae</taxon>
        <taxon>Serratia</taxon>
    </lineage>
</organism>
<accession>D4E6S7</accession>
<keyword evidence="2" id="KW-1185">Reference proteome</keyword>
<evidence type="ECO:0000313" key="1">
    <source>
        <dbReference type="EMBL" id="EFE94303.1"/>
    </source>
</evidence>
<dbReference type="EMBL" id="ADBY01000054">
    <property type="protein sequence ID" value="EFE94303.1"/>
    <property type="molecule type" value="Genomic_DNA"/>
</dbReference>